<sequence length="364" mass="40390">MSHQTSPSMTSLPLSETPSDTPKKQKMSLGARLKGVLGKRRSSSGNTSIPQGSRRQSSETLETLGLQGFDEPNPTPPSPPLSTASLHQEQLSPSLKLGTRPETLWMPFRWLQAPEAPQEAVEGEQENEIHYWQAVSRAASRLEQEQGGAPRLPRHSPVVPNPIQPILQSLAEFINTPNSPFQKPATSASSPDSWTRPIARIVNADDYYHWQSPLLDEDHPLSYRTDTITKTDDIPVWRDRIPSDFGMIGGQLLLSFFVPSSIETSAGITEQWCHQQKEKRSSPTESLLLDPDPMTLSQVLSPNLPTPETFGQQSSSLLEGTTNKRAKGDDEAEEEGQGDQAVDPILEWRSIISMITCQEQEKKR</sequence>
<feature type="region of interest" description="Disordered" evidence="1">
    <location>
        <begin position="1"/>
        <end position="98"/>
    </location>
</feature>
<dbReference type="GeneID" id="66099245"/>
<keyword evidence="3" id="KW-1185">Reference proteome</keyword>
<protein>
    <submittedName>
        <fullName evidence="2">Uncharacterized protein</fullName>
    </submittedName>
</protein>
<accession>A0A9P8AUV9</accession>
<evidence type="ECO:0000313" key="2">
    <source>
        <dbReference type="EMBL" id="KAG7448878.1"/>
    </source>
</evidence>
<feature type="region of interest" description="Disordered" evidence="1">
    <location>
        <begin position="276"/>
        <end position="343"/>
    </location>
</feature>
<name>A0A9P8AUV9_9AGAR</name>
<reference evidence="2" key="1">
    <citation type="submission" date="2020-11" db="EMBL/GenBank/DDBJ databases">
        <title>Adaptations for nitrogen fixation in a non-lichenized fungal sporocarp promotes dispersal by wood-feeding termites.</title>
        <authorList>
            <consortium name="DOE Joint Genome Institute"/>
            <person name="Koch R.A."/>
            <person name="Yoon G."/>
            <person name="Arayal U."/>
            <person name="Lail K."/>
            <person name="Amirebrahimi M."/>
            <person name="Labutti K."/>
            <person name="Lipzen A."/>
            <person name="Riley R."/>
            <person name="Barry K."/>
            <person name="Henrissat B."/>
            <person name="Grigoriev I.V."/>
            <person name="Herr J.R."/>
            <person name="Aime M.C."/>
        </authorList>
    </citation>
    <scope>NUCLEOTIDE SEQUENCE</scope>
    <source>
        <strain evidence="2">MCA 3950</strain>
    </source>
</reference>
<dbReference type="RefSeq" id="XP_043042378.1">
    <property type="nucleotide sequence ID" value="XM_043176958.1"/>
</dbReference>
<dbReference type="EMBL" id="MU250529">
    <property type="protein sequence ID" value="KAG7448878.1"/>
    <property type="molecule type" value="Genomic_DNA"/>
</dbReference>
<comment type="caution">
    <text evidence="2">The sequence shown here is derived from an EMBL/GenBank/DDBJ whole genome shotgun (WGS) entry which is preliminary data.</text>
</comment>
<feature type="compositionally biased region" description="Polar residues" evidence="1">
    <location>
        <begin position="1"/>
        <end position="20"/>
    </location>
</feature>
<dbReference type="Proteomes" id="UP000812287">
    <property type="component" value="Unassembled WGS sequence"/>
</dbReference>
<feature type="compositionally biased region" description="Polar residues" evidence="1">
    <location>
        <begin position="43"/>
        <end position="61"/>
    </location>
</feature>
<dbReference type="AlphaFoldDB" id="A0A9P8AUV9"/>
<organism evidence="2 3">
    <name type="scientific">Guyanagaster necrorhizus</name>
    <dbReference type="NCBI Taxonomy" id="856835"/>
    <lineage>
        <taxon>Eukaryota</taxon>
        <taxon>Fungi</taxon>
        <taxon>Dikarya</taxon>
        <taxon>Basidiomycota</taxon>
        <taxon>Agaricomycotina</taxon>
        <taxon>Agaricomycetes</taxon>
        <taxon>Agaricomycetidae</taxon>
        <taxon>Agaricales</taxon>
        <taxon>Marasmiineae</taxon>
        <taxon>Physalacriaceae</taxon>
        <taxon>Guyanagaster</taxon>
    </lineage>
</organism>
<gene>
    <name evidence="2" type="ORF">BT62DRAFT_1003599</name>
</gene>
<evidence type="ECO:0000256" key="1">
    <source>
        <dbReference type="SAM" id="MobiDB-lite"/>
    </source>
</evidence>
<evidence type="ECO:0000313" key="3">
    <source>
        <dbReference type="Proteomes" id="UP000812287"/>
    </source>
</evidence>
<feature type="compositionally biased region" description="Polar residues" evidence="1">
    <location>
        <begin position="309"/>
        <end position="323"/>
    </location>
</feature>
<proteinExistence type="predicted"/>